<accession>A0A7Y7IV18</accession>
<dbReference type="GO" id="GO:0006351">
    <property type="term" value="P:DNA-templated transcription"/>
    <property type="evidence" value="ECO:0007669"/>
    <property type="project" value="TreeGrafter"/>
</dbReference>
<dbReference type="GO" id="GO:0043565">
    <property type="term" value="F:sequence-specific DNA binding"/>
    <property type="evidence" value="ECO:0007669"/>
    <property type="project" value="TreeGrafter"/>
</dbReference>
<dbReference type="EMBL" id="JABXXP010000031">
    <property type="protein sequence ID" value="NVN10320.1"/>
    <property type="molecule type" value="Genomic_DNA"/>
</dbReference>
<keyword evidence="4" id="KW-0804">Transcription</keyword>
<evidence type="ECO:0000313" key="6">
    <source>
        <dbReference type="EMBL" id="NVN10320.1"/>
    </source>
</evidence>
<dbReference type="InterPro" id="IPR000847">
    <property type="entry name" value="LysR_HTH_N"/>
</dbReference>
<protein>
    <submittedName>
        <fullName evidence="6">LysR family transcriptional regulator</fullName>
    </submittedName>
</protein>
<comment type="similarity">
    <text evidence="1">Belongs to the LysR transcriptional regulatory family.</text>
</comment>
<comment type="caution">
    <text evidence="6">The sequence shown here is derived from an EMBL/GenBank/DDBJ whole genome shotgun (WGS) entry which is preliminary data.</text>
</comment>
<proteinExistence type="inferred from homology"/>
<evidence type="ECO:0000259" key="5">
    <source>
        <dbReference type="PROSITE" id="PS50931"/>
    </source>
</evidence>
<dbReference type="GO" id="GO:0003700">
    <property type="term" value="F:DNA-binding transcription factor activity"/>
    <property type="evidence" value="ECO:0007669"/>
    <property type="project" value="InterPro"/>
</dbReference>
<name>A0A7Y7IV18_9PROT</name>
<dbReference type="PANTHER" id="PTHR30537">
    <property type="entry name" value="HTH-TYPE TRANSCRIPTIONAL REGULATOR"/>
    <property type="match status" value="1"/>
</dbReference>
<reference evidence="6 7" key="1">
    <citation type="submission" date="2020-06" db="EMBL/GenBank/DDBJ databases">
        <title>Description of novel acetic acid bacteria.</title>
        <authorList>
            <person name="Sombolestani A."/>
        </authorList>
    </citation>
    <scope>NUCLEOTIDE SEQUENCE [LARGE SCALE GENOMIC DNA]</scope>
    <source>
        <strain evidence="6 7">LMG 31431</strain>
    </source>
</reference>
<evidence type="ECO:0000256" key="3">
    <source>
        <dbReference type="ARBA" id="ARBA00023125"/>
    </source>
</evidence>
<evidence type="ECO:0000256" key="2">
    <source>
        <dbReference type="ARBA" id="ARBA00023015"/>
    </source>
</evidence>
<dbReference type="InterPro" id="IPR036388">
    <property type="entry name" value="WH-like_DNA-bd_sf"/>
</dbReference>
<evidence type="ECO:0000256" key="1">
    <source>
        <dbReference type="ARBA" id="ARBA00009437"/>
    </source>
</evidence>
<dbReference type="Pfam" id="PF03466">
    <property type="entry name" value="LysR_substrate"/>
    <property type="match status" value="1"/>
</dbReference>
<keyword evidence="3" id="KW-0238">DNA-binding</keyword>
<dbReference type="InterPro" id="IPR005119">
    <property type="entry name" value="LysR_subst-bd"/>
</dbReference>
<dbReference type="Proteomes" id="UP000534870">
    <property type="component" value="Unassembled WGS sequence"/>
</dbReference>
<dbReference type="AlphaFoldDB" id="A0A7Y7IV18"/>
<dbReference type="SUPFAM" id="SSF53850">
    <property type="entry name" value="Periplasmic binding protein-like II"/>
    <property type="match status" value="1"/>
</dbReference>
<evidence type="ECO:0000256" key="4">
    <source>
        <dbReference type="ARBA" id="ARBA00023163"/>
    </source>
</evidence>
<dbReference type="Pfam" id="PF00126">
    <property type="entry name" value="HTH_1"/>
    <property type="match status" value="1"/>
</dbReference>
<feature type="domain" description="HTH lysR-type" evidence="5">
    <location>
        <begin position="1"/>
        <end position="55"/>
    </location>
</feature>
<dbReference type="Gene3D" id="3.40.190.290">
    <property type="match status" value="1"/>
</dbReference>
<dbReference type="PANTHER" id="PTHR30537:SF1">
    <property type="entry name" value="HTH-TYPE TRANSCRIPTIONAL REGULATOR PGRR"/>
    <property type="match status" value="1"/>
</dbReference>
<evidence type="ECO:0000313" key="7">
    <source>
        <dbReference type="Proteomes" id="UP000534870"/>
    </source>
</evidence>
<dbReference type="PROSITE" id="PS50931">
    <property type="entry name" value="HTH_LYSR"/>
    <property type="match status" value="1"/>
</dbReference>
<dbReference type="RefSeq" id="WP_176639098.1">
    <property type="nucleotide sequence ID" value="NZ_JABXXP010000031.1"/>
</dbReference>
<gene>
    <name evidence="6" type="ORF">HUK84_04005</name>
</gene>
<dbReference type="Gene3D" id="1.10.10.10">
    <property type="entry name" value="Winged helix-like DNA-binding domain superfamily/Winged helix DNA-binding domain"/>
    <property type="match status" value="1"/>
</dbReference>
<keyword evidence="2" id="KW-0805">Transcription regulation</keyword>
<dbReference type="InterPro" id="IPR058163">
    <property type="entry name" value="LysR-type_TF_proteobact-type"/>
</dbReference>
<dbReference type="SUPFAM" id="SSF46785">
    <property type="entry name" value="Winged helix' DNA-binding domain"/>
    <property type="match status" value="1"/>
</dbReference>
<dbReference type="InterPro" id="IPR036390">
    <property type="entry name" value="WH_DNA-bd_sf"/>
</dbReference>
<dbReference type="CDD" id="cd08474">
    <property type="entry name" value="PBP2_CrgA_like_5"/>
    <property type="match status" value="1"/>
</dbReference>
<sequence length="292" mass="32033">MQLRAIQSVAHHRGFRAAAIELGMSRSSLSHLVAAVERELGVRLFHRTTRSVAPTDIGHHLLADVRGPLAELLRAMERATSQSVAPGGVLRINMSSGAARQIMQSVMIDYARLHPEVTVDLVTENKLVDIVAAGFDAAVRLAEFVPADMIAIPFGPHQRFAVVGAPAYFADHPAPCTPADLAHHRCIRIRTPGGILYDWEFERRGERVAIDCAGPLILDEPLLMLQAARAGLGLAYLSEWNVADDLSDGRLMRVLDDWTPSFPGLCLYYSGRRYVPPPLRALIDLIKSPRAD</sequence>
<organism evidence="6 7">
    <name type="scientific">Nguyenibacter vanlangensis</name>
    <dbReference type="NCBI Taxonomy" id="1216886"/>
    <lineage>
        <taxon>Bacteria</taxon>
        <taxon>Pseudomonadati</taxon>
        <taxon>Pseudomonadota</taxon>
        <taxon>Alphaproteobacteria</taxon>
        <taxon>Acetobacterales</taxon>
        <taxon>Acetobacteraceae</taxon>
        <taxon>Nguyenibacter</taxon>
    </lineage>
</organism>